<comment type="caution">
    <text evidence="2">The sequence shown here is derived from an EMBL/GenBank/DDBJ whole genome shotgun (WGS) entry which is preliminary data.</text>
</comment>
<dbReference type="Pfam" id="PF00069">
    <property type="entry name" value="Pkinase"/>
    <property type="match status" value="1"/>
</dbReference>
<gene>
    <name evidence="2" type="ORF">GCM10010517_59390</name>
</gene>
<dbReference type="SUPFAM" id="SSF56112">
    <property type="entry name" value="Protein kinase-like (PK-like)"/>
    <property type="match status" value="1"/>
</dbReference>
<evidence type="ECO:0000259" key="1">
    <source>
        <dbReference type="PROSITE" id="PS50011"/>
    </source>
</evidence>
<dbReference type="InterPro" id="IPR008266">
    <property type="entry name" value="Tyr_kinase_AS"/>
</dbReference>
<accession>A0ABN3W5H8</accession>
<evidence type="ECO:0000313" key="2">
    <source>
        <dbReference type="EMBL" id="GAA2894663.1"/>
    </source>
</evidence>
<organism evidence="2 3">
    <name type="scientific">Streptosporangium fragile</name>
    <dbReference type="NCBI Taxonomy" id="46186"/>
    <lineage>
        <taxon>Bacteria</taxon>
        <taxon>Bacillati</taxon>
        <taxon>Actinomycetota</taxon>
        <taxon>Actinomycetes</taxon>
        <taxon>Streptosporangiales</taxon>
        <taxon>Streptosporangiaceae</taxon>
        <taxon>Streptosporangium</taxon>
    </lineage>
</organism>
<dbReference type="PROSITE" id="PS00109">
    <property type="entry name" value="PROTEIN_KINASE_TYR"/>
    <property type="match status" value="1"/>
</dbReference>
<protein>
    <recommendedName>
        <fullName evidence="1">Protein kinase domain-containing protein</fullName>
    </recommendedName>
</protein>
<dbReference type="PANTHER" id="PTHR44329:SF260">
    <property type="entry name" value="PROTEIN KINASE DOMAIN-CONTAINING PROTEIN"/>
    <property type="match status" value="1"/>
</dbReference>
<dbReference type="PANTHER" id="PTHR44329">
    <property type="entry name" value="SERINE/THREONINE-PROTEIN KINASE TNNI3K-RELATED"/>
    <property type="match status" value="1"/>
</dbReference>
<dbReference type="EMBL" id="BAAAVI010000053">
    <property type="protein sequence ID" value="GAA2894663.1"/>
    <property type="molecule type" value="Genomic_DNA"/>
</dbReference>
<dbReference type="RefSeq" id="WP_344978468.1">
    <property type="nucleotide sequence ID" value="NZ_BAAAVI010000053.1"/>
</dbReference>
<dbReference type="InterPro" id="IPR011009">
    <property type="entry name" value="Kinase-like_dom_sf"/>
</dbReference>
<feature type="domain" description="Protein kinase" evidence="1">
    <location>
        <begin position="22"/>
        <end position="306"/>
    </location>
</feature>
<sequence>MTMTVEHIPEYVRDERGNTYQLDRGTPIGEGGQGVVLRVKRSRLAVKICFDDGQPSLGDDIRERLDRLRWLPIEDLPVSRPIVRLDEPHVGYVMELLEDMASMESLCQPPAGDLGPWYARGGGLSRRLRLLAKCADVLGRMHGRGIVYGDVSPGNILVSADPEHDEVWLVDADNLRVESSPADRVVKTPFYAAPELLRRLSGNTPFSDAYSFATVAYETLVANHPLLGDLVEDGPVEYQEDVQRGLLPWVGHSDDDRNRSSHGLEPGLVLTKRLRALFEQTFEEGVRTPYRRPGLHTWADALHAAADLTIVCPSCRQTYYAFCMFCPWCRAEPPQIVVVQAHDVLPAGFAGRAQHLAPRTEYLVLQGGQPVNVTARLTRVLGGDAHTSVARLTWNGAYDVTVRNVGTTAMRRVPAAGGAGRMVFPGSEFVEDVRMPWFLHFGEDSRVHRALTFMLPRRSES</sequence>
<dbReference type="InterPro" id="IPR000719">
    <property type="entry name" value="Prot_kinase_dom"/>
</dbReference>
<name>A0ABN3W5H8_9ACTN</name>
<dbReference type="PROSITE" id="PS50011">
    <property type="entry name" value="PROTEIN_KINASE_DOM"/>
    <property type="match status" value="1"/>
</dbReference>
<evidence type="ECO:0000313" key="3">
    <source>
        <dbReference type="Proteomes" id="UP001500831"/>
    </source>
</evidence>
<proteinExistence type="predicted"/>
<reference evidence="2 3" key="1">
    <citation type="journal article" date="2019" name="Int. J. Syst. Evol. Microbiol.">
        <title>The Global Catalogue of Microorganisms (GCM) 10K type strain sequencing project: providing services to taxonomists for standard genome sequencing and annotation.</title>
        <authorList>
            <consortium name="The Broad Institute Genomics Platform"/>
            <consortium name="The Broad Institute Genome Sequencing Center for Infectious Disease"/>
            <person name="Wu L."/>
            <person name="Ma J."/>
        </authorList>
    </citation>
    <scope>NUCLEOTIDE SEQUENCE [LARGE SCALE GENOMIC DNA]</scope>
    <source>
        <strain evidence="2 3">JCM 6242</strain>
    </source>
</reference>
<dbReference type="InterPro" id="IPR051681">
    <property type="entry name" value="Ser/Thr_Kinases-Pseudokinases"/>
</dbReference>
<dbReference type="SMART" id="SM00220">
    <property type="entry name" value="S_TKc"/>
    <property type="match status" value="1"/>
</dbReference>
<keyword evidence="3" id="KW-1185">Reference proteome</keyword>
<dbReference type="Proteomes" id="UP001500831">
    <property type="component" value="Unassembled WGS sequence"/>
</dbReference>
<dbReference type="Gene3D" id="1.10.510.10">
    <property type="entry name" value="Transferase(Phosphotransferase) domain 1"/>
    <property type="match status" value="1"/>
</dbReference>